<evidence type="ECO:0000256" key="5">
    <source>
        <dbReference type="ARBA" id="ARBA00022989"/>
    </source>
</evidence>
<dbReference type="AlphaFoldDB" id="A0A8K0GJ64"/>
<name>A0A8K0GJ64_IGNLU</name>
<keyword evidence="4 7" id="KW-0812">Transmembrane</keyword>
<feature type="transmembrane region" description="Helical" evidence="7">
    <location>
        <begin position="121"/>
        <end position="143"/>
    </location>
</feature>
<dbReference type="GO" id="GO:0005337">
    <property type="term" value="F:nucleoside transmembrane transporter activity"/>
    <property type="evidence" value="ECO:0007669"/>
    <property type="project" value="InterPro"/>
</dbReference>
<keyword evidence="9" id="KW-1185">Reference proteome</keyword>
<dbReference type="GO" id="GO:0005886">
    <property type="term" value="C:plasma membrane"/>
    <property type="evidence" value="ECO:0007669"/>
    <property type="project" value="TreeGrafter"/>
</dbReference>
<evidence type="ECO:0000256" key="4">
    <source>
        <dbReference type="ARBA" id="ARBA00022692"/>
    </source>
</evidence>
<protein>
    <recommendedName>
        <fullName evidence="10">Equilibrative nucleoside transporter 1</fullName>
    </recommendedName>
</protein>
<keyword evidence="6 7" id="KW-0472">Membrane</keyword>
<proteinExistence type="inferred from homology"/>
<dbReference type="PANTHER" id="PTHR10332">
    <property type="entry name" value="EQUILIBRATIVE NUCLEOSIDE TRANSPORTER"/>
    <property type="match status" value="1"/>
</dbReference>
<organism evidence="8 9">
    <name type="scientific">Ignelater luminosus</name>
    <name type="common">Cucubano</name>
    <name type="synonym">Pyrophorus luminosus</name>
    <dbReference type="NCBI Taxonomy" id="2038154"/>
    <lineage>
        <taxon>Eukaryota</taxon>
        <taxon>Metazoa</taxon>
        <taxon>Ecdysozoa</taxon>
        <taxon>Arthropoda</taxon>
        <taxon>Hexapoda</taxon>
        <taxon>Insecta</taxon>
        <taxon>Pterygota</taxon>
        <taxon>Neoptera</taxon>
        <taxon>Endopterygota</taxon>
        <taxon>Coleoptera</taxon>
        <taxon>Polyphaga</taxon>
        <taxon>Elateriformia</taxon>
        <taxon>Elateroidea</taxon>
        <taxon>Elateridae</taxon>
        <taxon>Agrypninae</taxon>
        <taxon>Pyrophorini</taxon>
        <taxon>Ignelater</taxon>
    </lineage>
</organism>
<reference evidence="8" key="1">
    <citation type="submission" date="2019-08" db="EMBL/GenBank/DDBJ databases">
        <title>The genome of the North American firefly Photinus pyralis.</title>
        <authorList>
            <consortium name="Photinus pyralis genome working group"/>
            <person name="Fallon T.R."/>
            <person name="Sander Lower S.E."/>
            <person name="Weng J.-K."/>
        </authorList>
    </citation>
    <scope>NUCLEOTIDE SEQUENCE</scope>
    <source>
        <strain evidence="8">TRF0915ILg1</strain>
        <tissue evidence="8">Whole body</tissue>
    </source>
</reference>
<dbReference type="OrthoDB" id="6765248at2759"/>
<sequence length="173" mass="20007">MSQKREMGFFFNDHNGIASQSQKGEETEKLPLQQPVRLQPSWEESNLPEEELNFRNLTMDDASLQLHTPGDKYRLVYMTFLLHGIGVLMPWNMFITAQSYFTNYKLGKDNIGQDLIYAQSFLQFVGFASQVPNLIFNWLNIFIQIGGNLTTRIVWSISIEVVIFYSNCCLGYD</sequence>
<keyword evidence="3" id="KW-0813">Transport</keyword>
<feature type="transmembrane region" description="Helical" evidence="7">
    <location>
        <begin position="75"/>
        <end position="101"/>
    </location>
</feature>
<evidence type="ECO:0000256" key="1">
    <source>
        <dbReference type="ARBA" id="ARBA00004141"/>
    </source>
</evidence>
<evidence type="ECO:0000256" key="2">
    <source>
        <dbReference type="ARBA" id="ARBA00007965"/>
    </source>
</evidence>
<evidence type="ECO:0000256" key="6">
    <source>
        <dbReference type="ARBA" id="ARBA00023136"/>
    </source>
</evidence>
<comment type="subcellular location">
    <subcellularLocation>
        <location evidence="1">Membrane</location>
        <topology evidence="1">Multi-pass membrane protein</topology>
    </subcellularLocation>
</comment>
<evidence type="ECO:0000313" key="8">
    <source>
        <dbReference type="EMBL" id="KAF2901306.1"/>
    </source>
</evidence>
<dbReference type="Proteomes" id="UP000801492">
    <property type="component" value="Unassembled WGS sequence"/>
</dbReference>
<dbReference type="EMBL" id="VTPC01001721">
    <property type="protein sequence ID" value="KAF2901306.1"/>
    <property type="molecule type" value="Genomic_DNA"/>
</dbReference>
<keyword evidence="5 7" id="KW-1133">Transmembrane helix</keyword>
<evidence type="ECO:0008006" key="10">
    <source>
        <dbReference type="Google" id="ProtNLM"/>
    </source>
</evidence>
<evidence type="ECO:0000256" key="3">
    <source>
        <dbReference type="ARBA" id="ARBA00022448"/>
    </source>
</evidence>
<gene>
    <name evidence="8" type="ORF">ILUMI_04884</name>
</gene>
<dbReference type="PANTHER" id="PTHR10332:SF80">
    <property type="entry name" value="EQUILIBRATIVE NUCLEOSIDE TRANSPORTER 2, ISOFORM A"/>
    <property type="match status" value="1"/>
</dbReference>
<evidence type="ECO:0000256" key="7">
    <source>
        <dbReference type="SAM" id="Phobius"/>
    </source>
</evidence>
<dbReference type="InterPro" id="IPR002259">
    <property type="entry name" value="Eqnu_transpt"/>
</dbReference>
<comment type="similarity">
    <text evidence="2">Belongs to the SLC29A/ENT transporter (TC 2.A.57) family.</text>
</comment>
<accession>A0A8K0GJ64</accession>
<evidence type="ECO:0000313" key="9">
    <source>
        <dbReference type="Proteomes" id="UP000801492"/>
    </source>
</evidence>
<comment type="caution">
    <text evidence="8">The sequence shown here is derived from an EMBL/GenBank/DDBJ whole genome shotgun (WGS) entry which is preliminary data.</text>
</comment>